<dbReference type="AlphaFoldDB" id="M6FM98"/>
<gene>
    <name evidence="1" type="ORF">LEP1GSC008_1088</name>
</gene>
<protein>
    <submittedName>
        <fullName evidence="1">Uncharacterized protein</fullName>
    </submittedName>
</protein>
<accession>M6FM98</accession>
<evidence type="ECO:0000313" key="2">
    <source>
        <dbReference type="Proteomes" id="UP000011980"/>
    </source>
</evidence>
<dbReference type="EMBL" id="ANCE01000122">
    <property type="protein sequence ID" value="EMK23901.1"/>
    <property type="molecule type" value="Genomic_DNA"/>
</dbReference>
<sequence length="40" mass="4670">MRIKFSKLSLNDFFAFNFHSENLSVPRVGRNRTGINQLNT</sequence>
<comment type="caution">
    <text evidence="1">The sequence shown here is derived from an EMBL/GenBank/DDBJ whole genome shotgun (WGS) entry which is preliminary data.</text>
</comment>
<dbReference type="PATRIC" id="fig|1240687.3.peg.2597"/>
<evidence type="ECO:0000313" key="1">
    <source>
        <dbReference type="EMBL" id="EMK23901.1"/>
    </source>
</evidence>
<organism evidence="1 2">
    <name type="scientific">Leptospira kirschneri serovar Bulgarica str. Nikolaevo</name>
    <dbReference type="NCBI Taxonomy" id="1240687"/>
    <lineage>
        <taxon>Bacteria</taxon>
        <taxon>Pseudomonadati</taxon>
        <taxon>Spirochaetota</taxon>
        <taxon>Spirochaetia</taxon>
        <taxon>Leptospirales</taxon>
        <taxon>Leptospiraceae</taxon>
        <taxon>Leptospira</taxon>
    </lineage>
</organism>
<reference evidence="1 2" key="1">
    <citation type="submission" date="2013-01" db="EMBL/GenBank/DDBJ databases">
        <authorList>
            <person name="Harkins D.M."/>
            <person name="Durkin A.S."/>
            <person name="Brinkac L.M."/>
            <person name="Haft D.H."/>
            <person name="Selengut J.D."/>
            <person name="Sanka R."/>
            <person name="DePew J."/>
            <person name="Purushe J."/>
            <person name="Galloway R.L."/>
            <person name="Vinetz J.M."/>
            <person name="Sutton G.G."/>
            <person name="Nierman W.C."/>
            <person name="Fouts D.E."/>
        </authorList>
    </citation>
    <scope>NUCLEOTIDE SEQUENCE [LARGE SCALE GENOMIC DNA]</scope>
    <source>
        <strain evidence="1 2">Nikolaevo</strain>
    </source>
</reference>
<name>M6FM98_9LEPT</name>
<dbReference type="Proteomes" id="UP000011980">
    <property type="component" value="Unassembled WGS sequence"/>
</dbReference>
<proteinExistence type="predicted"/>